<comment type="caution">
    <text evidence="1">The sequence shown here is derived from an EMBL/GenBank/DDBJ whole genome shotgun (WGS) entry which is preliminary data.</text>
</comment>
<gene>
    <name evidence="1" type="ORF">ARB_01748</name>
</gene>
<reference evidence="2" key="1">
    <citation type="journal article" date="2011" name="Genome Biol.">
        <title>Comparative and functional genomics provide insights into the pathogenicity of dermatophytic fungi.</title>
        <authorList>
            <person name="Burmester A."/>
            <person name="Shelest E."/>
            <person name="Gloeckner G."/>
            <person name="Heddergott C."/>
            <person name="Schindler S."/>
            <person name="Staib P."/>
            <person name="Heidel A."/>
            <person name="Felder M."/>
            <person name="Petzold A."/>
            <person name="Szafranski K."/>
            <person name="Feuermann M."/>
            <person name="Pedruzzi I."/>
            <person name="Priebe S."/>
            <person name="Groth M."/>
            <person name="Winkler R."/>
            <person name="Li W."/>
            <person name="Kniemeyer O."/>
            <person name="Schroeckh V."/>
            <person name="Hertweck C."/>
            <person name="Hube B."/>
            <person name="White T.C."/>
            <person name="Platzer M."/>
            <person name="Guthke R."/>
            <person name="Heitman J."/>
            <person name="Woestemeyer J."/>
            <person name="Zipfel P.F."/>
            <person name="Monod M."/>
            <person name="Brakhage A.A."/>
        </authorList>
    </citation>
    <scope>NUCLEOTIDE SEQUENCE [LARGE SCALE GENOMIC DNA]</scope>
    <source>
        <strain evidence="2">ATCC MYA-4681 / CBS 112371</strain>
    </source>
</reference>
<accession>D4AZX8</accession>
<evidence type="ECO:0000313" key="2">
    <source>
        <dbReference type="Proteomes" id="UP000008866"/>
    </source>
</evidence>
<dbReference type="EMBL" id="ABSU01000022">
    <property type="protein sequence ID" value="EFE31353.1"/>
    <property type="molecule type" value="Genomic_DNA"/>
</dbReference>
<evidence type="ECO:0000313" key="1">
    <source>
        <dbReference type="EMBL" id="EFE31353.1"/>
    </source>
</evidence>
<dbReference type="GeneID" id="9519317"/>
<organism evidence="1 2">
    <name type="scientific">Arthroderma benhamiae (strain ATCC MYA-4681 / CBS 112371)</name>
    <name type="common">Trichophyton mentagrophytes</name>
    <dbReference type="NCBI Taxonomy" id="663331"/>
    <lineage>
        <taxon>Eukaryota</taxon>
        <taxon>Fungi</taxon>
        <taxon>Dikarya</taxon>
        <taxon>Ascomycota</taxon>
        <taxon>Pezizomycotina</taxon>
        <taxon>Eurotiomycetes</taxon>
        <taxon>Eurotiomycetidae</taxon>
        <taxon>Onygenales</taxon>
        <taxon>Arthrodermataceae</taxon>
        <taxon>Trichophyton</taxon>
    </lineage>
</organism>
<keyword evidence="2" id="KW-1185">Reference proteome</keyword>
<protein>
    <submittedName>
        <fullName evidence="1">Uncharacterized protein</fullName>
    </submittedName>
</protein>
<name>D4AZX8_ARTBC</name>
<proteinExistence type="predicted"/>
<dbReference type="AlphaFoldDB" id="D4AZX8"/>
<dbReference type="KEGG" id="abe:ARB_01748"/>
<dbReference type="Proteomes" id="UP000008866">
    <property type="component" value="Unassembled WGS sequence"/>
</dbReference>
<sequence length="70" mass="7904">MIYGVRALILQLAEEYLTAEQEEEEEEMNAAAQADIKWLSIHSRHTPSFFFRSISPDASAAQQHQDAPKG</sequence>
<dbReference type="RefSeq" id="XP_003011993.1">
    <property type="nucleotide sequence ID" value="XM_003011947.1"/>
</dbReference>
<dbReference type="HOGENOM" id="CLU_2757295_0_0_1"/>